<feature type="binding site" evidence="3">
    <location>
        <begin position="19"/>
        <end position="24"/>
    </location>
    <ligand>
        <name>ATP</name>
        <dbReference type="ChEBI" id="CHEBI:30616"/>
    </ligand>
</feature>
<keyword evidence="3 5" id="KW-0808">Transferase</keyword>
<dbReference type="FunCoup" id="C2KVS0">
    <property type="interactions" value="320"/>
</dbReference>
<dbReference type="HAMAP" id="MF_00376">
    <property type="entry name" value="Dephospho_CoA_kinase"/>
    <property type="match status" value="1"/>
</dbReference>
<sequence>MGKAERVKKEIIGVIGGIASGKSTVLSILQGDFSYRILRMDELAKALYQEEAVLREIKKLLPASVFTKEGALSFSRLRTLLFTEPERKKHLEELIHPLVFQEVSKEIEQVRLLREKLAVETALPNQDFLSQCDLIFYLDASEETRCKRLIESRGLEKEEAFQIIHSQSVKRFKEQAQLVINTEESIERVRDEICQYFQRL</sequence>
<proteinExistence type="inferred from homology"/>
<reference evidence="5 6" key="1">
    <citation type="submission" date="2009-04" db="EMBL/GenBank/DDBJ databases">
        <authorList>
            <person name="Qin X."/>
            <person name="Bachman B."/>
            <person name="Battles P."/>
            <person name="Bell A."/>
            <person name="Bess C."/>
            <person name="Bickham C."/>
            <person name="Chaboub L."/>
            <person name="Chen D."/>
            <person name="Coyle M."/>
            <person name="Deiros D.R."/>
            <person name="Dinh H."/>
            <person name="Forbes L."/>
            <person name="Fowler G."/>
            <person name="Francisco L."/>
            <person name="Fu Q."/>
            <person name="Gubbala S."/>
            <person name="Hale W."/>
            <person name="Han Y."/>
            <person name="Hemphill L."/>
            <person name="Highlander S.K."/>
            <person name="Hirani K."/>
            <person name="Hogues M."/>
            <person name="Jackson L."/>
            <person name="Jakkamsetti A."/>
            <person name="Javaid M."/>
            <person name="Jiang H."/>
            <person name="Korchina V."/>
            <person name="Kovar C."/>
            <person name="Lara F."/>
            <person name="Lee S."/>
            <person name="Mata R."/>
            <person name="Mathew T."/>
            <person name="Moen C."/>
            <person name="Morales K."/>
            <person name="Munidasa M."/>
            <person name="Nazareth L."/>
            <person name="Ngo R."/>
            <person name="Nguyen L."/>
            <person name="Okwuonu G."/>
            <person name="Ongeri F."/>
            <person name="Patil S."/>
            <person name="Petrosino J."/>
            <person name="Pham C."/>
            <person name="Pham P."/>
            <person name="Pu L.-L."/>
            <person name="Puazo M."/>
            <person name="Raj R."/>
            <person name="Reid J."/>
            <person name="Rouhana J."/>
            <person name="Saada N."/>
            <person name="Shang Y."/>
            <person name="Simmons D."/>
            <person name="Thornton R."/>
            <person name="Warren J."/>
            <person name="Weissenberger G."/>
            <person name="Zhang J."/>
            <person name="Zhang L."/>
            <person name="Zhou C."/>
            <person name="Zhu D."/>
            <person name="Muzny D."/>
            <person name="Worley K."/>
            <person name="Gibbs R."/>
        </authorList>
    </citation>
    <scope>NUCLEOTIDE SEQUENCE [LARGE SCALE GENOMIC DNA]</scope>
    <source>
        <strain evidence="5 6">F0268</strain>
    </source>
</reference>
<evidence type="ECO:0000256" key="4">
    <source>
        <dbReference type="NCBIfam" id="TIGR00152"/>
    </source>
</evidence>
<dbReference type="InterPro" id="IPR027417">
    <property type="entry name" value="P-loop_NTPase"/>
</dbReference>
<dbReference type="GO" id="GO:0005524">
    <property type="term" value="F:ATP binding"/>
    <property type="evidence" value="ECO:0007669"/>
    <property type="project" value="UniProtKB-UniRule"/>
</dbReference>
<dbReference type="GO" id="GO:0004140">
    <property type="term" value="F:dephospho-CoA kinase activity"/>
    <property type="evidence" value="ECO:0007669"/>
    <property type="project" value="UniProtKB-UniRule"/>
</dbReference>
<evidence type="ECO:0000313" key="5">
    <source>
        <dbReference type="EMBL" id="EEJ52136.1"/>
    </source>
</evidence>
<dbReference type="CDD" id="cd02022">
    <property type="entry name" value="DPCK"/>
    <property type="match status" value="1"/>
</dbReference>
<dbReference type="EMBL" id="ACKX01000061">
    <property type="protein sequence ID" value="EEJ52136.1"/>
    <property type="molecule type" value="Genomic_DNA"/>
</dbReference>
<dbReference type="PROSITE" id="PS51219">
    <property type="entry name" value="DPCK"/>
    <property type="match status" value="1"/>
</dbReference>
<protein>
    <recommendedName>
        <fullName evidence="3 4">Dephospho-CoA kinase</fullName>
        <ecNumber evidence="3 4">2.7.1.24</ecNumber>
    </recommendedName>
    <alternativeName>
        <fullName evidence="3">Dephosphocoenzyme A kinase</fullName>
    </alternativeName>
</protein>
<evidence type="ECO:0000256" key="2">
    <source>
        <dbReference type="ARBA" id="ARBA00022840"/>
    </source>
</evidence>
<dbReference type="GO" id="GO:0005737">
    <property type="term" value="C:cytoplasm"/>
    <property type="evidence" value="ECO:0007669"/>
    <property type="project" value="UniProtKB-SubCell"/>
</dbReference>
<dbReference type="UniPathway" id="UPA00241">
    <property type="reaction ID" value="UER00356"/>
</dbReference>
<keyword evidence="6" id="KW-1185">Reference proteome</keyword>
<name>C2KVS0_9FIRM</name>
<comment type="subcellular location">
    <subcellularLocation>
        <location evidence="3">Cytoplasm</location>
    </subcellularLocation>
</comment>
<dbReference type="AlphaFoldDB" id="C2KVS0"/>
<keyword evidence="1 3" id="KW-0547">Nucleotide-binding</keyword>
<dbReference type="NCBIfam" id="TIGR00152">
    <property type="entry name" value="dephospho-CoA kinase"/>
    <property type="match status" value="1"/>
</dbReference>
<dbReference type="InterPro" id="IPR001977">
    <property type="entry name" value="Depp_CoAkinase"/>
</dbReference>
<comment type="pathway">
    <text evidence="3">Cofactor biosynthesis; coenzyme A biosynthesis; CoA from (R)-pantothenate: step 5/5.</text>
</comment>
<keyword evidence="2 3" id="KW-0067">ATP-binding</keyword>
<keyword evidence="3 5" id="KW-0418">Kinase</keyword>
<keyword evidence="3" id="KW-0173">Coenzyme A biosynthesis</keyword>
<accession>C2KVS0</accession>
<evidence type="ECO:0000256" key="1">
    <source>
        <dbReference type="ARBA" id="ARBA00022741"/>
    </source>
</evidence>
<dbReference type="InParanoid" id="C2KVS0"/>
<dbReference type="Gene3D" id="3.40.50.300">
    <property type="entry name" value="P-loop containing nucleotide triphosphate hydrolases"/>
    <property type="match status" value="1"/>
</dbReference>
<dbReference type="Pfam" id="PF01121">
    <property type="entry name" value="CoaE"/>
    <property type="match status" value="1"/>
</dbReference>
<keyword evidence="3" id="KW-0963">Cytoplasm</keyword>
<dbReference type="OrthoDB" id="9812943at2"/>
<dbReference type="eggNOG" id="COG0237">
    <property type="taxonomic scope" value="Bacteria"/>
</dbReference>
<dbReference type="HOGENOM" id="CLU_057180_2_0_9"/>
<evidence type="ECO:0000256" key="3">
    <source>
        <dbReference type="HAMAP-Rule" id="MF_00376"/>
    </source>
</evidence>
<dbReference type="SUPFAM" id="SSF52540">
    <property type="entry name" value="P-loop containing nucleoside triphosphate hydrolases"/>
    <property type="match status" value="1"/>
</dbReference>
<comment type="similarity">
    <text evidence="3">Belongs to the CoaE family.</text>
</comment>
<comment type="function">
    <text evidence="3">Catalyzes the phosphorylation of the 3'-hydroxyl group of dephosphocoenzyme A to form coenzyme A.</text>
</comment>
<comment type="caution">
    <text evidence="5">The sequence shown here is derived from an EMBL/GenBank/DDBJ whole genome shotgun (WGS) entry which is preliminary data.</text>
</comment>
<evidence type="ECO:0000313" key="6">
    <source>
        <dbReference type="Proteomes" id="UP000004121"/>
    </source>
</evidence>
<dbReference type="EC" id="2.7.1.24" evidence="3 4"/>
<organism evidence="5 6">
    <name type="scientific">Oribacterium sinus F0268</name>
    <dbReference type="NCBI Taxonomy" id="585501"/>
    <lineage>
        <taxon>Bacteria</taxon>
        <taxon>Bacillati</taxon>
        <taxon>Bacillota</taxon>
        <taxon>Clostridia</taxon>
        <taxon>Lachnospirales</taxon>
        <taxon>Lachnospiraceae</taxon>
        <taxon>Oribacterium</taxon>
    </lineage>
</organism>
<dbReference type="STRING" id="585501.HMPREF6123_0589"/>
<comment type="catalytic activity">
    <reaction evidence="3">
        <text>3'-dephospho-CoA + ATP = ADP + CoA + H(+)</text>
        <dbReference type="Rhea" id="RHEA:18245"/>
        <dbReference type="ChEBI" id="CHEBI:15378"/>
        <dbReference type="ChEBI" id="CHEBI:30616"/>
        <dbReference type="ChEBI" id="CHEBI:57287"/>
        <dbReference type="ChEBI" id="CHEBI:57328"/>
        <dbReference type="ChEBI" id="CHEBI:456216"/>
        <dbReference type="EC" id="2.7.1.24"/>
    </reaction>
</comment>
<dbReference type="RefSeq" id="WP_007156053.1">
    <property type="nucleotide sequence ID" value="NZ_GG668533.1"/>
</dbReference>
<gene>
    <name evidence="3 5" type="primary">coaE</name>
    <name evidence="5" type="ORF">HMPREF6123_0589</name>
</gene>
<dbReference type="Proteomes" id="UP000004121">
    <property type="component" value="Unassembled WGS sequence"/>
</dbReference>
<dbReference type="GO" id="GO:0015937">
    <property type="term" value="P:coenzyme A biosynthetic process"/>
    <property type="evidence" value="ECO:0007669"/>
    <property type="project" value="UniProtKB-UniRule"/>
</dbReference>